<dbReference type="InterPro" id="IPR006059">
    <property type="entry name" value="SBP"/>
</dbReference>
<dbReference type="PANTHER" id="PTHR43649:SF12">
    <property type="entry name" value="DIACETYLCHITOBIOSE BINDING PROTEIN DASA"/>
    <property type="match status" value="1"/>
</dbReference>
<comment type="caution">
    <text evidence="2">The sequence shown here is derived from an EMBL/GenBank/DDBJ whole genome shotgun (WGS) entry which is preliminary data.</text>
</comment>
<dbReference type="Proteomes" id="UP000824239">
    <property type="component" value="Unassembled WGS sequence"/>
</dbReference>
<gene>
    <name evidence="2" type="ORF">IAA53_09220</name>
</gene>
<evidence type="ECO:0000313" key="2">
    <source>
        <dbReference type="EMBL" id="HIR51432.1"/>
    </source>
</evidence>
<dbReference type="PROSITE" id="PS51257">
    <property type="entry name" value="PROKAR_LIPOPROTEIN"/>
    <property type="match status" value="1"/>
</dbReference>
<dbReference type="SUPFAM" id="SSF53850">
    <property type="entry name" value="Periplasmic binding protein-like II"/>
    <property type="match status" value="1"/>
</dbReference>
<protein>
    <submittedName>
        <fullName evidence="2">Extracellular solute-binding protein</fullName>
    </submittedName>
</protein>
<reference evidence="2" key="2">
    <citation type="journal article" date="2021" name="PeerJ">
        <title>Extensive microbial diversity within the chicken gut microbiome revealed by metagenomics and culture.</title>
        <authorList>
            <person name="Gilroy R."/>
            <person name="Ravi A."/>
            <person name="Getino M."/>
            <person name="Pursley I."/>
            <person name="Horton D.L."/>
            <person name="Alikhan N.F."/>
            <person name="Baker D."/>
            <person name="Gharbi K."/>
            <person name="Hall N."/>
            <person name="Watson M."/>
            <person name="Adriaenssens E.M."/>
            <person name="Foster-Nyarko E."/>
            <person name="Jarju S."/>
            <person name="Secka A."/>
            <person name="Antonio M."/>
            <person name="Oren A."/>
            <person name="Chaudhuri R.R."/>
            <person name="La Ragione R."/>
            <person name="Hildebrand F."/>
            <person name="Pallen M.J."/>
        </authorList>
    </citation>
    <scope>NUCLEOTIDE SEQUENCE</scope>
    <source>
        <strain evidence="2">ChiBcec15-4380</strain>
    </source>
</reference>
<dbReference type="Gene3D" id="3.40.190.10">
    <property type="entry name" value="Periplasmic binding protein-like II"/>
    <property type="match status" value="1"/>
</dbReference>
<feature type="signal peptide" evidence="1">
    <location>
        <begin position="1"/>
        <end position="21"/>
    </location>
</feature>
<dbReference type="InterPro" id="IPR050490">
    <property type="entry name" value="Bact_solute-bd_prot1"/>
</dbReference>
<reference evidence="2" key="1">
    <citation type="submission" date="2020-10" db="EMBL/GenBank/DDBJ databases">
        <authorList>
            <person name="Gilroy R."/>
        </authorList>
    </citation>
    <scope>NUCLEOTIDE SEQUENCE</scope>
    <source>
        <strain evidence="2">ChiBcec15-4380</strain>
    </source>
</reference>
<dbReference type="EMBL" id="DVHE01000072">
    <property type="protein sequence ID" value="HIR51432.1"/>
    <property type="molecule type" value="Genomic_DNA"/>
</dbReference>
<keyword evidence="1" id="KW-0732">Signal</keyword>
<evidence type="ECO:0000256" key="1">
    <source>
        <dbReference type="SAM" id="SignalP"/>
    </source>
</evidence>
<accession>A0A9D1DIU8</accession>
<evidence type="ECO:0000313" key="3">
    <source>
        <dbReference type="Proteomes" id="UP000824239"/>
    </source>
</evidence>
<proteinExistence type="predicted"/>
<dbReference type="AlphaFoldDB" id="A0A9D1DIU8"/>
<organism evidence="2 3">
    <name type="scientific">Candidatus Avoscillospira avicola</name>
    <dbReference type="NCBI Taxonomy" id="2840706"/>
    <lineage>
        <taxon>Bacteria</taxon>
        <taxon>Bacillati</taxon>
        <taxon>Bacillota</taxon>
        <taxon>Clostridia</taxon>
        <taxon>Eubacteriales</taxon>
        <taxon>Oscillospiraceae</taxon>
        <taxon>Oscillospiraceae incertae sedis</taxon>
        <taxon>Candidatus Avoscillospira</taxon>
    </lineage>
</organism>
<sequence length="445" mass="48929">MKRIFAWLFVLLLLAGCSAHPTVTEAPQDAAGPVSAADTAAEPVTLKLAGIDITGEPIDAMVKAFNQAQDAIVIELTDYGTEFGPEEKERAASLLTTEILAGNRPDLVYFPDLWFLGTETVNLLSPLPFIGQGLLLDLDPYVAQDPDLQAEDILIWDALHQYGGLYLVSDLFSVQTVVCAPSFYADHAGWTIAEYLELEAALPDGYEMMDAMNPEYFLLGIGSRYMQKALDLEHAACDFDNAEFIALLDSATKVREYKAEWEGKGVCALMMDGTLMGCYTDVQGSWSVAFDRTEAGRTEPMAYIGWPTPDGSGGSDIHLLGSLGVMADTAHKDACWQFVKYMIMHPGYIYDMEVRNQGFPLYIPAMPENPKTLTDPNRLFEPLQSDADAFRALAARCTTMSFYDDAVMDIILEEAQELLAGNVTAAETAKNIQDRASLYMLEQYG</sequence>
<dbReference type="PANTHER" id="PTHR43649">
    <property type="entry name" value="ARABINOSE-BINDING PROTEIN-RELATED"/>
    <property type="match status" value="1"/>
</dbReference>
<name>A0A9D1DIU8_9FIRM</name>
<feature type="chain" id="PRO_5038491678" evidence="1">
    <location>
        <begin position="22"/>
        <end position="445"/>
    </location>
</feature>
<dbReference type="Pfam" id="PF01547">
    <property type="entry name" value="SBP_bac_1"/>
    <property type="match status" value="1"/>
</dbReference>